<dbReference type="PANTHER" id="PTHR43180:SF66">
    <property type="entry name" value="SHORT-CHAIN DEHYDROGENASE_REDUCTASE FAMILY PROTEIN"/>
    <property type="match status" value="1"/>
</dbReference>
<accession>A0ABU2JED3</accession>
<dbReference type="Proteomes" id="UP001183176">
    <property type="component" value="Unassembled WGS sequence"/>
</dbReference>
<protein>
    <submittedName>
        <fullName evidence="3">SDR family NAD(P)-dependent oxidoreductase</fullName>
    </submittedName>
</protein>
<dbReference type="InterPro" id="IPR036291">
    <property type="entry name" value="NAD(P)-bd_dom_sf"/>
</dbReference>
<organism evidence="3 4">
    <name type="scientific">Jatrophihabitans lederbergiae</name>
    <dbReference type="NCBI Taxonomy" id="3075547"/>
    <lineage>
        <taxon>Bacteria</taxon>
        <taxon>Bacillati</taxon>
        <taxon>Actinomycetota</taxon>
        <taxon>Actinomycetes</taxon>
        <taxon>Jatrophihabitantales</taxon>
        <taxon>Jatrophihabitantaceae</taxon>
        <taxon>Jatrophihabitans</taxon>
    </lineage>
</organism>
<sequence length="163" mass="17105">MGATHVRALVAQGAYVVLGDVRDEQGEALAAELGPAARYVHLDVTDEQQWAAADFRLTLEINLVGQFLGMAAVLPVMRAQGRGSVINISSIAGLAAGYGPPAYTASKWGIRGLTKTAALEMAGTGVRVNSVHPGIIKTPLSAHLTDEATAHQVIPRQGEQRGR</sequence>
<evidence type="ECO:0000313" key="4">
    <source>
        <dbReference type="Proteomes" id="UP001183176"/>
    </source>
</evidence>
<dbReference type="EMBL" id="JAVREH010000036">
    <property type="protein sequence ID" value="MDT0263340.1"/>
    <property type="molecule type" value="Genomic_DNA"/>
</dbReference>
<gene>
    <name evidence="3" type="ORF">RM423_18305</name>
</gene>
<name>A0ABU2JED3_9ACTN</name>
<dbReference type="PRINTS" id="PR00081">
    <property type="entry name" value="GDHRDH"/>
</dbReference>
<proteinExistence type="inferred from homology"/>
<dbReference type="SUPFAM" id="SSF51735">
    <property type="entry name" value="NAD(P)-binding Rossmann-fold domains"/>
    <property type="match status" value="1"/>
</dbReference>
<dbReference type="PRINTS" id="PR00080">
    <property type="entry name" value="SDRFAMILY"/>
</dbReference>
<evidence type="ECO:0000256" key="1">
    <source>
        <dbReference type="ARBA" id="ARBA00006484"/>
    </source>
</evidence>
<dbReference type="PANTHER" id="PTHR43180">
    <property type="entry name" value="3-OXOACYL-(ACYL-CARRIER-PROTEIN) REDUCTASE (AFU_ORTHOLOGUE AFUA_6G11210)"/>
    <property type="match status" value="1"/>
</dbReference>
<comment type="caution">
    <text evidence="3">The sequence shown here is derived from an EMBL/GenBank/DDBJ whole genome shotgun (WGS) entry which is preliminary data.</text>
</comment>
<keyword evidence="4" id="KW-1185">Reference proteome</keyword>
<comment type="similarity">
    <text evidence="1">Belongs to the short-chain dehydrogenases/reductases (SDR) family.</text>
</comment>
<keyword evidence="2" id="KW-0560">Oxidoreductase</keyword>
<evidence type="ECO:0000313" key="3">
    <source>
        <dbReference type="EMBL" id="MDT0263340.1"/>
    </source>
</evidence>
<dbReference type="Pfam" id="PF00106">
    <property type="entry name" value="adh_short"/>
    <property type="match status" value="1"/>
</dbReference>
<dbReference type="InterPro" id="IPR002347">
    <property type="entry name" value="SDR_fam"/>
</dbReference>
<reference evidence="4" key="1">
    <citation type="submission" date="2023-07" db="EMBL/GenBank/DDBJ databases">
        <title>30 novel species of actinomycetes from the DSMZ collection.</title>
        <authorList>
            <person name="Nouioui I."/>
        </authorList>
    </citation>
    <scope>NUCLEOTIDE SEQUENCE [LARGE SCALE GENOMIC DNA]</scope>
    <source>
        <strain evidence="4">DSM 44399</strain>
    </source>
</reference>
<dbReference type="Gene3D" id="3.40.50.720">
    <property type="entry name" value="NAD(P)-binding Rossmann-like Domain"/>
    <property type="match status" value="2"/>
</dbReference>
<evidence type="ECO:0000256" key="2">
    <source>
        <dbReference type="ARBA" id="ARBA00023002"/>
    </source>
</evidence>